<evidence type="ECO:0000313" key="3">
    <source>
        <dbReference type="Proteomes" id="UP000289734"/>
    </source>
</evidence>
<dbReference type="OrthoDB" id="1186419at2"/>
<dbReference type="InterPro" id="IPR011990">
    <property type="entry name" value="TPR-like_helical_dom_sf"/>
</dbReference>
<name>A0A4Q1KN97_9FLAO</name>
<accession>A0A4Q1KN97</accession>
<comment type="caution">
    <text evidence="2">The sequence shown here is derived from an EMBL/GenBank/DDBJ whole genome shotgun (WGS) entry which is preliminary data.</text>
</comment>
<dbReference type="AlphaFoldDB" id="A0A4Q1KN97"/>
<dbReference type="EMBL" id="SBKQ01000009">
    <property type="protein sequence ID" value="RXR31491.1"/>
    <property type="molecule type" value="Genomic_DNA"/>
</dbReference>
<dbReference type="InterPro" id="IPR006597">
    <property type="entry name" value="Sel1-like"/>
</dbReference>
<dbReference type="GO" id="GO:0036503">
    <property type="term" value="P:ERAD pathway"/>
    <property type="evidence" value="ECO:0007669"/>
    <property type="project" value="TreeGrafter"/>
</dbReference>
<dbReference type="RefSeq" id="WP_129464657.1">
    <property type="nucleotide sequence ID" value="NZ_SBKQ01000009.1"/>
</dbReference>
<protein>
    <submittedName>
        <fullName evidence="2">Sel1 repeat family protein</fullName>
    </submittedName>
</protein>
<dbReference type="PANTHER" id="PTHR11102">
    <property type="entry name" value="SEL-1-LIKE PROTEIN"/>
    <property type="match status" value="1"/>
</dbReference>
<keyword evidence="1" id="KW-0732">Signal</keyword>
<feature type="signal peptide" evidence="1">
    <location>
        <begin position="1"/>
        <end position="22"/>
    </location>
</feature>
<dbReference type="Proteomes" id="UP000289734">
    <property type="component" value="Unassembled WGS sequence"/>
</dbReference>
<keyword evidence="3" id="KW-1185">Reference proteome</keyword>
<reference evidence="3" key="1">
    <citation type="submission" date="2019-01" db="EMBL/GenBank/DDBJ databases">
        <title>Cytophagaceae bacterium strain CAR-16.</title>
        <authorList>
            <person name="Chen W.-M."/>
        </authorList>
    </citation>
    <scope>NUCLEOTIDE SEQUENCE [LARGE SCALE GENOMIC DNA]</scope>
    <source>
        <strain evidence="3">ICH-30</strain>
    </source>
</reference>
<dbReference type="Pfam" id="PF08238">
    <property type="entry name" value="Sel1"/>
    <property type="match status" value="10"/>
</dbReference>
<dbReference type="PANTHER" id="PTHR11102:SF147">
    <property type="entry name" value="SEL1L ADAPTOR SUBUNIT OF ERAD E3 UBIQUITIN LIGASE"/>
    <property type="match status" value="1"/>
</dbReference>
<evidence type="ECO:0000256" key="1">
    <source>
        <dbReference type="SAM" id="SignalP"/>
    </source>
</evidence>
<sequence>MKNKFILLLLVVVLLVPPLAIGQTDDGTAEYTKAKKYQYQPQLRLELLQTAIAKGNSDAMVDMGIIYYNGYAHIKKGNYAEALNYWTRAAKQENPDGYFNLGLLYLYGYGVEKDVQKTIANWTLAANNGNTNAMAQLGHLFLQGKYVPKEVVKAHEWFKKAVDNGNTKVIPEMLTSEIMVKATKTLQNPNATDFEKGVAHFELENKKEAFSWLEKAAKSGNHQAMTALGLTHEKWGDFRKYEDAARWYKKAAKKGNEKAMYHLGKLIERGKIGNGMIDFTDAMEWYQKAAEKEDTDALIAMGWLYNSGKHDVKPNNIYSRKGPNQYKAWDAFYKAAQLGDPEGYFNLGYLLEFGLTIFKNQQKYSFEHAGEWYEKAADLGYSEAEVALERYNKTFDFKMGEKMYKNKDYKAAHQWFEKAYEKTKSIVTAMYLGELYEKGMGVETDREKAFHYYLYAARLGDVRAKSKVTQLYDNNPKYKSLVEEFKKDVAKSVEDLTKKRMAELEKIKKEEAAYQEMLYQQSLNRGRGYSRSQWEGFSYDAATKNSYNRTSAQNKAKVETANYKRYLDYKFGQ</sequence>
<organism evidence="2 3">
    <name type="scientific">Flavobacterium piscinae</name>
    <dbReference type="NCBI Taxonomy" id="2506424"/>
    <lineage>
        <taxon>Bacteria</taxon>
        <taxon>Pseudomonadati</taxon>
        <taxon>Bacteroidota</taxon>
        <taxon>Flavobacteriia</taxon>
        <taxon>Flavobacteriales</taxon>
        <taxon>Flavobacteriaceae</taxon>
        <taxon>Flavobacterium</taxon>
    </lineage>
</organism>
<gene>
    <name evidence="2" type="ORF">EQG68_09525</name>
</gene>
<feature type="chain" id="PRO_5020885744" evidence="1">
    <location>
        <begin position="23"/>
        <end position="573"/>
    </location>
</feature>
<dbReference type="SMART" id="SM00671">
    <property type="entry name" value="SEL1"/>
    <property type="match status" value="9"/>
</dbReference>
<dbReference type="SUPFAM" id="SSF81901">
    <property type="entry name" value="HCP-like"/>
    <property type="match status" value="2"/>
</dbReference>
<dbReference type="InterPro" id="IPR050767">
    <property type="entry name" value="Sel1_AlgK"/>
</dbReference>
<dbReference type="Gene3D" id="1.25.40.10">
    <property type="entry name" value="Tetratricopeptide repeat domain"/>
    <property type="match status" value="4"/>
</dbReference>
<evidence type="ECO:0000313" key="2">
    <source>
        <dbReference type="EMBL" id="RXR31491.1"/>
    </source>
</evidence>
<proteinExistence type="predicted"/>